<dbReference type="EMBL" id="CP017641">
    <property type="protein sequence ID" value="APZ95617.1"/>
    <property type="molecule type" value="Genomic_DNA"/>
</dbReference>
<dbReference type="AlphaFoldDB" id="A0A1P8WNI6"/>
<dbReference type="KEGG" id="fmr:Fuma_05276"/>
<gene>
    <name evidence="1" type="ORF">Fuma_05276</name>
</gene>
<dbReference type="Proteomes" id="UP000187735">
    <property type="component" value="Chromosome"/>
</dbReference>
<sequence length="207" mass="23468">MNASSTLRLPYEHLNLRRNPFGELSLEEWATLAIVDVEAAVHRLRQPRHTVQFIGEKGYGKTTHLLAIRSRFPDAGYVHIPEGQRAAVPAGAPIIIDEAQRLTWWQRLTTFRAHVPLVLGTHRDFTGELLRSGRTVETIRVEHATNAERLQQLLNARIEKSRRDAGAIPSISSGTVHRLLKKYGPDIRSAIHEMYVTFQSLNNIRCV</sequence>
<accession>A0A1P8WNI6</accession>
<keyword evidence="2" id="KW-1185">Reference proteome</keyword>
<dbReference type="SUPFAM" id="SSF52540">
    <property type="entry name" value="P-loop containing nucleoside triphosphate hydrolases"/>
    <property type="match status" value="1"/>
</dbReference>
<proteinExistence type="predicted"/>
<reference evidence="1 2" key="1">
    <citation type="journal article" date="2016" name="Front. Microbiol.">
        <title>Fuerstia marisgermanicae gen. nov., sp. nov., an Unusual Member of the Phylum Planctomycetes from the German Wadden Sea.</title>
        <authorList>
            <person name="Kohn T."/>
            <person name="Heuer A."/>
            <person name="Jogler M."/>
            <person name="Vollmers J."/>
            <person name="Boedeker C."/>
            <person name="Bunk B."/>
            <person name="Rast P."/>
            <person name="Borchert D."/>
            <person name="Glockner I."/>
            <person name="Freese H.M."/>
            <person name="Klenk H.P."/>
            <person name="Overmann J."/>
            <person name="Kaster A.K."/>
            <person name="Rohde M."/>
            <person name="Wiegand S."/>
            <person name="Jogler C."/>
        </authorList>
    </citation>
    <scope>NUCLEOTIDE SEQUENCE [LARGE SCALE GENOMIC DNA]</scope>
    <source>
        <strain evidence="1 2">NH11</strain>
    </source>
</reference>
<evidence type="ECO:0000313" key="2">
    <source>
        <dbReference type="Proteomes" id="UP000187735"/>
    </source>
</evidence>
<evidence type="ECO:0000313" key="1">
    <source>
        <dbReference type="EMBL" id="APZ95617.1"/>
    </source>
</evidence>
<name>A0A1P8WNI6_9PLAN</name>
<dbReference type="OrthoDB" id="261128at2"/>
<dbReference type="InterPro" id="IPR027417">
    <property type="entry name" value="P-loop_NTPase"/>
</dbReference>
<protein>
    <submittedName>
        <fullName evidence="1">Uncharacterized protein</fullName>
    </submittedName>
</protein>
<dbReference type="STRING" id="1891926.Fuma_05276"/>
<organism evidence="1 2">
    <name type="scientific">Fuerstiella marisgermanici</name>
    <dbReference type="NCBI Taxonomy" id="1891926"/>
    <lineage>
        <taxon>Bacteria</taxon>
        <taxon>Pseudomonadati</taxon>
        <taxon>Planctomycetota</taxon>
        <taxon>Planctomycetia</taxon>
        <taxon>Planctomycetales</taxon>
        <taxon>Planctomycetaceae</taxon>
        <taxon>Fuerstiella</taxon>
    </lineage>
</organism>
<dbReference type="RefSeq" id="WP_077026760.1">
    <property type="nucleotide sequence ID" value="NZ_CP017641.1"/>
</dbReference>